<evidence type="ECO:0000313" key="3">
    <source>
        <dbReference type="WBParaSite" id="ACAC_0000576501-mRNA-1"/>
    </source>
</evidence>
<proteinExistence type="predicted"/>
<dbReference type="WBParaSite" id="ACAC_0000576501-mRNA-1">
    <property type="protein sequence ID" value="ACAC_0000576501-mRNA-1"/>
    <property type="gene ID" value="ACAC_0000576501"/>
</dbReference>
<organism evidence="2 3">
    <name type="scientific">Angiostrongylus cantonensis</name>
    <name type="common">Rat lungworm</name>
    <dbReference type="NCBI Taxonomy" id="6313"/>
    <lineage>
        <taxon>Eukaryota</taxon>
        <taxon>Metazoa</taxon>
        <taxon>Ecdysozoa</taxon>
        <taxon>Nematoda</taxon>
        <taxon>Chromadorea</taxon>
        <taxon>Rhabditida</taxon>
        <taxon>Rhabditina</taxon>
        <taxon>Rhabditomorpha</taxon>
        <taxon>Strongyloidea</taxon>
        <taxon>Metastrongylidae</taxon>
        <taxon>Angiostrongylus</taxon>
    </lineage>
</organism>
<evidence type="ECO:0000256" key="1">
    <source>
        <dbReference type="SAM" id="MobiDB-lite"/>
    </source>
</evidence>
<name>A0A0K0D6S0_ANGCA</name>
<sequence>MERSATEQDNSNTCQITVIKVESKGVPKSTTFMKKNVIKEESVRSTGDKDRIEEKNADSKKKRTTRSTVIKTTDKVTIGEYSELGGKPTKLGLTGTKNVVKKMSEHSEVDCDAEGKPVTNTETASVEKETTKASEAMSDTLETNSTIPVTVTKSTTVELHRTDNVATGKKKRSTITGTSEKSSHHIPRDDFSFSSLREKLVRRLSTDSEKSSSTVKSQCISIPTINSVRDRMKRFECRN</sequence>
<feature type="compositionally biased region" description="Basic and acidic residues" evidence="1">
    <location>
        <begin position="39"/>
        <end position="59"/>
    </location>
</feature>
<keyword evidence="2" id="KW-1185">Reference proteome</keyword>
<feature type="compositionally biased region" description="Basic and acidic residues" evidence="1">
    <location>
        <begin position="181"/>
        <end position="190"/>
    </location>
</feature>
<dbReference type="Proteomes" id="UP000035642">
    <property type="component" value="Unassembled WGS sequence"/>
</dbReference>
<evidence type="ECO:0000313" key="2">
    <source>
        <dbReference type="Proteomes" id="UP000035642"/>
    </source>
</evidence>
<dbReference type="STRING" id="6313.A0A0K0D6S0"/>
<feature type="region of interest" description="Disordered" evidence="1">
    <location>
        <begin position="39"/>
        <end position="67"/>
    </location>
</feature>
<protein>
    <submittedName>
        <fullName evidence="3">Uncharacterized protein</fullName>
    </submittedName>
</protein>
<dbReference type="AlphaFoldDB" id="A0A0K0D6S0"/>
<reference evidence="3" key="2">
    <citation type="submission" date="2017-02" db="UniProtKB">
        <authorList>
            <consortium name="WormBaseParasite"/>
        </authorList>
    </citation>
    <scope>IDENTIFICATION</scope>
</reference>
<reference evidence="2" key="1">
    <citation type="submission" date="2012-09" db="EMBL/GenBank/DDBJ databases">
        <authorList>
            <person name="Martin A.A."/>
        </authorList>
    </citation>
    <scope>NUCLEOTIDE SEQUENCE</scope>
</reference>
<accession>A0A0K0D6S0</accession>
<feature type="region of interest" description="Disordered" evidence="1">
    <location>
        <begin position="165"/>
        <end position="190"/>
    </location>
</feature>